<evidence type="ECO:0000313" key="3">
    <source>
        <dbReference type="Proteomes" id="UP000015106"/>
    </source>
</evidence>
<reference evidence="2" key="3">
    <citation type="submission" date="2022-06" db="UniProtKB">
        <authorList>
            <consortium name="EnsemblPlants"/>
        </authorList>
    </citation>
    <scope>IDENTIFICATION</scope>
</reference>
<organism evidence="2 3">
    <name type="scientific">Triticum urartu</name>
    <name type="common">Red wild einkorn</name>
    <name type="synonym">Crithodium urartu</name>
    <dbReference type="NCBI Taxonomy" id="4572"/>
    <lineage>
        <taxon>Eukaryota</taxon>
        <taxon>Viridiplantae</taxon>
        <taxon>Streptophyta</taxon>
        <taxon>Embryophyta</taxon>
        <taxon>Tracheophyta</taxon>
        <taxon>Spermatophyta</taxon>
        <taxon>Magnoliopsida</taxon>
        <taxon>Liliopsida</taxon>
        <taxon>Poales</taxon>
        <taxon>Poaceae</taxon>
        <taxon>BOP clade</taxon>
        <taxon>Pooideae</taxon>
        <taxon>Triticodae</taxon>
        <taxon>Triticeae</taxon>
        <taxon>Triticinae</taxon>
        <taxon>Triticum</taxon>
    </lineage>
</organism>
<protein>
    <submittedName>
        <fullName evidence="2">Uncharacterized protein</fullName>
    </submittedName>
</protein>
<dbReference type="EnsemblPlants" id="TuG1812G0200002362.01.T01">
    <property type="protein sequence ID" value="TuG1812G0200002362.01.T01"/>
    <property type="gene ID" value="TuG1812G0200002362.01"/>
</dbReference>
<evidence type="ECO:0000313" key="2">
    <source>
        <dbReference type="EnsemblPlants" id="TuG1812S0000773500.01.T01"/>
    </source>
</evidence>
<dbReference type="Gramene" id="TuG1812G0200002362.01.T01">
    <property type="protein sequence ID" value="TuG1812G0200002362.01.T01"/>
    <property type="gene ID" value="TuG1812G0200002362.01"/>
</dbReference>
<sequence>MPLLRVGRPVAVGKGPLFSSMLAFSSSHASHSVHARFAHCCALYSSPRFIPFERPVLRLCHPFLHGCCWLSLLGFHVGSFVGAWVVPSLLSSSYQWTQKRYVPYFLRPENIPSMTRLKNSRMRDEVASMEVTHSQFSSYAAWYKQYENSRHGSEVYWFWFTQNSSRLRVDFVGASSW</sequence>
<dbReference type="AlphaFoldDB" id="A0A8R7VAL5"/>
<evidence type="ECO:0000313" key="1">
    <source>
        <dbReference type="EnsemblPlants" id="TuG1812G0200002362.01.T01"/>
    </source>
</evidence>
<dbReference type="Gramene" id="TuG1812S0000773500.01.T01">
    <property type="protein sequence ID" value="TuG1812S0000773500.01.T01"/>
    <property type="gene ID" value="TuG1812S0000773500.01"/>
</dbReference>
<reference evidence="1" key="2">
    <citation type="submission" date="2018-03" db="EMBL/GenBank/DDBJ databases">
        <title>The Triticum urartu genome reveals the dynamic nature of wheat genome evolution.</title>
        <authorList>
            <person name="Ling H."/>
            <person name="Ma B."/>
            <person name="Shi X."/>
            <person name="Liu H."/>
            <person name="Dong L."/>
            <person name="Sun H."/>
            <person name="Cao Y."/>
            <person name="Gao Q."/>
            <person name="Zheng S."/>
            <person name="Li Y."/>
            <person name="Yu Y."/>
            <person name="Du H."/>
            <person name="Qi M."/>
            <person name="Li Y."/>
            <person name="Yu H."/>
            <person name="Cui Y."/>
            <person name="Wang N."/>
            <person name="Chen C."/>
            <person name="Wu H."/>
            <person name="Zhao Y."/>
            <person name="Zhang J."/>
            <person name="Li Y."/>
            <person name="Zhou W."/>
            <person name="Zhang B."/>
            <person name="Hu W."/>
            <person name="Eijk M."/>
            <person name="Tang J."/>
            <person name="Witsenboer H."/>
            <person name="Zhao S."/>
            <person name="Li Z."/>
            <person name="Zhang A."/>
            <person name="Wang D."/>
            <person name="Liang C."/>
        </authorList>
    </citation>
    <scope>NUCLEOTIDE SEQUENCE [LARGE SCALE GENOMIC DNA]</scope>
    <source>
        <strain evidence="1">cv. G1812</strain>
    </source>
</reference>
<keyword evidence="3" id="KW-1185">Reference proteome</keyword>
<name>A0A8R7VAL5_TRIUA</name>
<reference evidence="3" key="1">
    <citation type="journal article" date="2013" name="Nature">
        <title>Draft genome of the wheat A-genome progenitor Triticum urartu.</title>
        <authorList>
            <person name="Ling H.Q."/>
            <person name="Zhao S."/>
            <person name="Liu D."/>
            <person name="Wang J."/>
            <person name="Sun H."/>
            <person name="Zhang C."/>
            <person name="Fan H."/>
            <person name="Li D."/>
            <person name="Dong L."/>
            <person name="Tao Y."/>
            <person name="Gao C."/>
            <person name="Wu H."/>
            <person name="Li Y."/>
            <person name="Cui Y."/>
            <person name="Guo X."/>
            <person name="Zheng S."/>
            <person name="Wang B."/>
            <person name="Yu K."/>
            <person name="Liang Q."/>
            <person name="Yang W."/>
            <person name="Lou X."/>
            <person name="Chen J."/>
            <person name="Feng M."/>
            <person name="Jian J."/>
            <person name="Zhang X."/>
            <person name="Luo G."/>
            <person name="Jiang Y."/>
            <person name="Liu J."/>
            <person name="Wang Z."/>
            <person name="Sha Y."/>
            <person name="Zhang B."/>
            <person name="Wu H."/>
            <person name="Tang D."/>
            <person name="Shen Q."/>
            <person name="Xue P."/>
            <person name="Zou S."/>
            <person name="Wang X."/>
            <person name="Liu X."/>
            <person name="Wang F."/>
            <person name="Yang Y."/>
            <person name="An X."/>
            <person name="Dong Z."/>
            <person name="Zhang K."/>
            <person name="Zhang X."/>
            <person name="Luo M.C."/>
            <person name="Dvorak J."/>
            <person name="Tong Y."/>
            <person name="Wang J."/>
            <person name="Yang H."/>
            <person name="Li Z."/>
            <person name="Wang D."/>
            <person name="Zhang A."/>
            <person name="Wang J."/>
        </authorList>
    </citation>
    <scope>NUCLEOTIDE SEQUENCE</scope>
    <source>
        <strain evidence="3">cv. G1812</strain>
    </source>
</reference>
<dbReference type="EnsemblPlants" id="TuG1812S0000773500.01.T01">
    <property type="protein sequence ID" value="TuG1812S0000773500.01.T01"/>
    <property type="gene ID" value="TuG1812S0000773500.01"/>
</dbReference>
<proteinExistence type="predicted"/>
<accession>A0A8R7VAL5</accession>
<dbReference type="Proteomes" id="UP000015106">
    <property type="component" value="Chromosome 2"/>
</dbReference>